<dbReference type="GO" id="GO:0046872">
    <property type="term" value="F:metal ion binding"/>
    <property type="evidence" value="ECO:0007669"/>
    <property type="project" value="UniProtKB-KW"/>
</dbReference>
<dbReference type="FunFam" id="3.40.50.11060:FF:000001">
    <property type="entry name" value="GTPase HflX"/>
    <property type="match status" value="1"/>
</dbReference>
<dbReference type="Gene3D" id="3.40.50.300">
    <property type="entry name" value="P-loop containing nucleotide triphosphate hydrolases"/>
    <property type="match status" value="1"/>
</dbReference>
<evidence type="ECO:0000256" key="3">
    <source>
        <dbReference type="ARBA" id="ARBA00022741"/>
    </source>
</evidence>
<feature type="domain" description="Hflx-type G" evidence="8">
    <location>
        <begin position="361"/>
        <end position="546"/>
    </location>
</feature>
<dbReference type="RefSeq" id="WP_088337151.1">
    <property type="nucleotide sequence ID" value="NZ_CP021934.1"/>
</dbReference>
<evidence type="ECO:0000256" key="5">
    <source>
        <dbReference type="ARBA" id="ARBA00023134"/>
    </source>
</evidence>
<evidence type="ECO:0000256" key="6">
    <source>
        <dbReference type="HAMAP-Rule" id="MF_00900"/>
    </source>
</evidence>
<evidence type="ECO:0000256" key="4">
    <source>
        <dbReference type="ARBA" id="ARBA00022842"/>
    </source>
</evidence>
<dbReference type="SUPFAM" id="SSF52540">
    <property type="entry name" value="P-loop containing nucleoside triphosphate hydrolases"/>
    <property type="match status" value="1"/>
</dbReference>
<dbReference type="GO" id="GO:0005525">
    <property type="term" value="F:GTP binding"/>
    <property type="evidence" value="ECO:0007669"/>
    <property type="project" value="UniProtKB-UniRule"/>
</dbReference>
<dbReference type="GO" id="GO:0005737">
    <property type="term" value="C:cytoplasm"/>
    <property type="evidence" value="ECO:0007669"/>
    <property type="project" value="UniProtKB-SubCell"/>
</dbReference>
<dbReference type="Gene3D" id="6.10.250.2860">
    <property type="match status" value="1"/>
</dbReference>
<evidence type="ECO:0000259" key="8">
    <source>
        <dbReference type="PROSITE" id="PS51705"/>
    </source>
</evidence>
<comment type="similarity">
    <text evidence="6">Belongs to the TRAFAC class OBG-HflX-like GTPase superfamily. HflX GTPase family.</text>
</comment>
<keyword evidence="4" id="KW-0460">Magnesium</keyword>
<dbReference type="HAMAP" id="MF_00900">
    <property type="entry name" value="GTPase_HflX"/>
    <property type="match status" value="1"/>
</dbReference>
<dbReference type="InterPro" id="IPR032305">
    <property type="entry name" value="GTP-bd_M"/>
</dbReference>
<dbReference type="PROSITE" id="PS51705">
    <property type="entry name" value="G_HFLX"/>
    <property type="match status" value="1"/>
</dbReference>
<dbReference type="Gene3D" id="3.40.50.11060">
    <property type="entry name" value="GTPase HflX, N-terminal domain"/>
    <property type="match status" value="1"/>
</dbReference>
<accession>A0A1Z3CIP6</accession>
<gene>
    <name evidence="6 9" type="primary">hflX</name>
    <name evidence="9" type="ORF">CBG50_05445</name>
</gene>
<name>A0A1Z3CIP6_FUSNP</name>
<dbReference type="NCBIfam" id="TIGR03156">
    <property type="entry name" value="GTP_HflX"/>
    <property type="match status" value="1"/>
</dbReference>
<dbReference type="PANTHER" id="PTHR10229">
    <property type="entry name" value="GTP-BINDING PROTEIN HFLX"/>
    <property type="match status" value="1"/>
</dbReference>
<organism evidence="9 10">
    <name type="scientific">Fusobacterium nucleatum subsp. polymorphum</name>
    <name type="common">Fusobacterium polymorphum</name>
    <dbReference type="NCBI Taxonomy" id="76857"/>
    <lineage>
        <taxon>Bacteria</taxon>
        <taxon>Fusobacteriati</taxon>
        <taxon>Fusobacteriota</taxon>
        <taxon>Fusobacteriia</taxon>
        <taxon>Fusobacteriales</taxon>
        <taxon>Fusobacteriaceae</taxon>
        <taxon>Fusobacterium</taxon>
    </lineage>
</organism>
<dbReference type="InterPro" id="IPR042108">
    <property type="entry name" value="GTPase_HflX_N_sf"/>
</dbReference>
<keyword evidence="5 6" id="KW-0342">GTP-binding</keyword>
<dbReference type="InterPro" id="IPR016496">
    <property type="entry name" value="GTPase_HflX"/>
</dbReference>
<keyword evidence="2" id="KW-0479">Metal-binding</keyword>
<keyword evidence="3 6" id="KW-0547">Nucleotide-binding</keyword>
<dbReference type="InterPro" id="IPR030394">
    <property type="entry name" value="G_HFLX_dom"/>
</dbReference>
<dbReference type="GO" id="GO:0043022">
    <property type="term" value="F:ribosome binding"/>
    <property type="evidence" value="ECO:0007669"/>
    <property type="project" value="TreeGrafter"/>
</dbReference>
<sequence>MINGNISGLKEYILENLDKLYSTKIEKGKIINQEIVGYISEISNKINREINIAIDRNGNIIDISIGDSSTVNLPVVPVYDKKLSGVRIIHTHPGGNPHLSSVDISALIKLKLDCIVSIGVSEEGITGYEVAICSIVNDELSYDRTLLKNLDDFDYLEEIKEVEENLRKRNITEDDKEYALLIGIDEEEYLDELEELASACDVKVVGRFFQKRSKPDPVFLIGSGKIQELALTRQVRKANLLIFDEELSGLQLKMIEEVTGCKVIDRTTLILEIFARRARTREAKLQVELAQLKYRSNRLIGFGVTMSRLGGGVGTKGPGEKKLEIDRRVIKKTIAYLNNELENIKKVRNTQRSKREDSGMPRVSLVGYTNVGKSTLRNVLVDMYQNDKTLKKEEVLSQDMLFATLDTTTRTIELKDKRIVSLTDTVGFIQKLPHDLVESFKSTLEEVIFSDLIIHVADISSKNVIEQINAVENVLKELNCLDKTKILLLNKIDNATKNNSYMLIEQKIDEIKEKYSNYQTLIVSAKNRFNIDELMELIKKNLIVRTYNCKLLIPYTNTEVAARIHRNTIVKSESFVDEGIVLEVVMNEKEYNKFKNFILNWKN</sequence>
<dbReference type="InterPro" id="IPR006073">
    <property type="entry name" value="GTP-bd"/>
</dbReference>
<dbReference type="Pfam" id="PF13167">
    <property type="entry name" value="GTP-bdg_N"/>
    <property type="match status" value="1"/>
</dbReference>
<reference evidence="9 10" key="1">
    <citation type="submission" date="2017-06" db="EMBL/GenBank/DDBJ databases">
        <title>Draft genome sequence of Fusobacterium nucleatum subsp. polymorphum KCOM 1260 (=ChDC F218).</title>
        <authorList>
            <person name="Kook J.-K."/>
            <person name="Park S.-N."/>
            <person name="Lim Y.K."/>
            <person name="Roh H."/>
        </authorList>
    </citation>
    <scope>NUCLEOTIDE SEQUENCE [LARGE SCALE GENOMIC DNA]</scope>
    <source>
        <strain evidence="10">KCOM 1260 (ChDC F218)</strain>
    </source>
</reference>
<evidence type="ECO:0000256" key="1">
    <source>
        <dbReference type="ARBA" id="ARBA00022490"/>
    </source>
</evidence>
<dbReference type="Pfam" id="PF16360">
    <property type="entry name" value="GTP-bdg_M"/>
    <property type="match status" value="1"/>
</dbReference>
<evidence type="ECO:0000256" key="2">
    <source>
        <dbReference type="ARBA" id="ARBA00022723"/>
    </source>
</evidence>
<dbReference type="EMBL" id="CP021934">
    <property type="protein sequence ID" value="ASC02803.1"/>
    <property type="molecule type" value="Genomic_DNA"/>
</dbReference>
<dbReference type="PANTHER" id="PTHR10229:SF0">
    <property type="entry name" value="GTP-BINDING PROTEIN 6-RELATED"/>
    <property type="match status" value="1"/>
</dbReference>
<protein>
    <recommendedName>
        <fullName evidence="6">GTPase HflX</fullName>
    </recommendedName>
    <alternativeName>
        <fullName evidence="6">GTP-binding protein HflX</fullName>
    </alternativeName>
</protein>
<comment type="subcellular location">
    <subcellularLocation>
        <location evidence="6">Cytoplasm</location>
    </subcellularLocation>
    <text evidence="6">May associate with membranes.</text>
</comment>
<comment type="subunit">
    <text evidence="6">Monomer. Associates with the 50S ribosomal subunit.</text>
</comment>
<keyword evidence="10" id="KW-1185">Reference proteome</keyword>
<keyword evidence="7" id="KW-0175">Coiled coil</keyword>
<keyword evidence="1 6" id="KW-0963">Cytoplasm</keyword>
<dbReference type="AlphaFoldDB" id="A0A1Z3CIP6"/>
<dbReference type="GO" id="GO:0003924">
    <property type="term" value="F:GTPase activity"/>
    <property type="evidence" value="ECO:0007669"/>
    <property type="project" value="UniProtKB-UniRule"/>
</dbReference>
<dbReference type="Proteomes" id="UP000196759">
    <property type="component" value="Chromosome"/>
</dbReference>
<feature type="coiled-coil region" evidence="7">
    <location>
        <begin position="501"/>
        <end position="528"/>
    </location>
</feature>
<evidence type="ECO:0000313" key="9">
    <source>
        <dbReference type="EMBL" id="ASC02803.1"/>
    </source>
</evidence>
<evidence type="ECO:0000256" key="7">
    <source>
        <dbReference type="SAM" id="Coils"/>
    </source>
</evidence>
<dbReference type="InterPro" id="IPR025121">
    <property type="entry name" value="GTPase_HflX_N"/>
</dbReference>
<comment type="function">
    <text evidence="6">GTPase that associates with the 50S ribosomal subunit and may have a role during protein synthesis or ribosome biogenesis.</text>
</comment>
<dbReference type="CDD" id="cd01878">
    <property type="entry name" value="HflX"/>
    <property type="match status" value="1"/>
</dbReference>
<proteinExistence type="inferred from homology"/>
<dbReference type="InterPro" id="IPR027417">
    <property type="entry name" value="P-loop_NTPase"/>
</dbReference>
<dbReference type="Pfam" id="PF01926">
    <property type="entry name" value="MMR_HSR1"/>
    <property type="match status" value="1"/>
</dbReference>
<dbReference type="FunFam" id="3.40.50.300:FF:000955">
    <property type="entry name" value="GTPase HflX"/>
    <property type="match status" value="1"/>
</dbReference>
<evidence type="ECO:0000313" key="10">
    <source>
        <dbReference type="Proteomes" id="UP000196759"/>
    </source>
</evidence>